<comment type="caution">
    <text evidence="6">Lacks conserved residue(s) required for the propagation of feature annotation.</text>
</comment>
<keyword evidence="5 6" id="KW-0665">Pyrimidine biosynthesis</keyword>
<dbReference type="CDD" id="cd06223">
    <property type="entry name" value="PRTases_typeI"/>
    <property type="match status" value="1"/>
</dbReference>
<dbReference type="EC" id="2.4.2.10" evidence="2 6"/>
<feature type="binding site" evidence="6">
    <location>
        <position position="96"/>
    </location>
    <ligand>
        <name>5-phospho-alpha-D-ribose 1-diphosphate</name>
        <dbReference type="ChEBI" id="CHEBI:58017"/>
        <note>ligand shared between dimeric partners</note>
    </ligand>
</feature>
<dbReference type="PATRIC" id="fig|862908.3.peg.968"/>
<keyword evidence="6" id="KW-0460">Magnesium</keyword>
<comment type="pathway">
    <text evidence="1 6">Pyrimidine metabolism; UMP biosynthesis via de novo pathway; UMP from orotate: step 1/2.</text>
</comment>
<comment type="similarity">
    <text evidence="6">Belongs to the purine/pyrimidine phosphoribosyltransferase family. PyrE subfamily.</text>
</comment>
<dbReference type="UniPathway" id="UPA00070">
    <property type="reaction ID" value="UER00119"/>
</dbReference>
<dbReference type="STRING" id="862908.BMS_1017"/>
<dbReference type="Pfam" id="PF00156">
    <property type="entry name" value="Pribosyltran"/>
    <property type="match status" value="1"/>
</dbReference>
<dbReference type="InterPro" id="IPR000836">
    <property type="entry name" value="PRTase_dom"/>
</dbReference>
<feature type="binding site" evidence="6">
    <location>
        <position position="102"/>
    </location>
    <ligand>
        <name>5-phospho-alpha-D-ribose 1-diphosphate</name>
        <dbReference type="ChEBI" id="CHEBI:58017"/>
        <note>ligand shared between dimeric partners</note>
    </ligand>
</feature>
<dbReference type="InterPro" id="IPR029057">
    <property type="entry name" value="PRTase-like"/>
</dbReference>
<dbReference type="KEGG" id="bmx:BMS_1017"/>
<dbReference type="RefSeq" id="WP_014243685.1">
    <property type="nucleotide sequence ID" value="NC_016620.1"/>
</dbReference>
<name>E1WXU4_HALMS</name>
<feature type="domain" description="Phosphoribosyltransferase" evidence="7">
    <location>
        <begin position="49"/>
        <end position="176"/>
    </location>
</feature>
<keyword evidence="3 6" id="KW-0328">Glycosyltransferase</keyword>
<evidence type="ECO:0000256" key="4">
    <source>
        <dbReference type="ARBA" id="ARBA00022679"/>
    </source>
</evidence>
<dbReference type="GO" id="GO:0004588">
    <property type="term" value="F:orotate phosphoribosyltransferase activity"/>
    <property type="evidence" value="ECO:0007669"/>
    <property type="project" value="UniProtKB-UniRule"/>
</dbReference>
<evidence type="ECO:0000313" key="9">
    <source>
        <dbReference type="Proteomes" id="UP000008963"/>
    </source>
</evidence>
<dbReference type="AlphaFoldDB" id="E1WXU4"/>
<dbReference type="EMBL" id="FQ312005">
    <property type="protein sequence ID" value="CBW25901.1"/>
    <property type="molecule type" value="Genomic_DNA"/>
</dbReference>
<dbReference type="PANTHER" id="PTHR19278">
    <property type="entry name" value="OROTATE PHOSPHORIBOSYLTRANSFERASE"/>
    <property type="match status" value="1"/>
</dbReference>
<dbReference type="OrthoDB" id="9803963at2"/>
<evidence type="ECO:0000259" key="7">
    <source>
        <dbReference type="Pfam" id="PF00156"/>
    </source>
</evidence>
<feature type="binding site" description="in other chain" evidence="6">
    <location>
        <begin position="122"/>
        <end position="130"/>
    </location>
    <ligand>
        <name>5-phospho-alpha-D-ribose 1-diphosphate</name>
        <dbReference type="ChEBI" id="CHEBI:58017"/>
        <note>ligand shared between dimeric partners</note>
    </ligand>
</feature>
<comment type="catalytic activity">
    <reaction evidence="6">
        <text>orotidine 5'-phosphate + diphosphate = orotate + 5-phospho-alpha-D-ribose 1-diphosphate</text>
        <dbReference type="Rhea" id="RHEA:10380"/>
        <dbReference type="ChEBI" id="CHEBI:30839"/>
        <dbReference type="ChEBI" id="CHEBI:33019"/>
        <dbReference type="ChEBI" id="CHEBI:57538"/>
        <dbReference type="ChEBI" id="CHEBI:58017"/>
        <dbReference type="EC" id="2.4.2.10"/>
    </reaction>
</comment>
<comment type="subunit">
    <text evidence="6">Homodimer.</text>
</comment>
<protein>
    <recommendedName>
        <fullName evidence="2 6">Orotate phosphoribosyltransferase</fullName>
        <shortName evidence="6">OPRT</shortName>
        <shortName evidence="6">OPRTase</shortName>
        <ecNumber evidence="2 6">2.4.2.10</ecNumber>
    </recommendedName>
</protein>
<organism evidence="8 9">
    <name type="scientific">Halobacteriovorax marinus (strain ATCC BAA-682 / DSM 15412 / SJ)</name>
    <name type="common">Bacteriovorax marinus</name>
    <dbReference type="NCBI Taxonomy" id="862908"/>
    <lineage>
        <taxon>Bacteria</taxon>
        <taxon>Pseudomonadati</taxon>
        <taxon>Bdellovibrionota</taxon>
        <taxon>Bacteriovoracia</taxon>
        <taxon>Bacteriovoracales</taxon>
        <taxon>Halobacteriovoraceae</taxon>
        <taxon>Halobacteriovorax</taxon>
    </lineage>
</organism>
<dbReference type="HAMAP" id="MF_01208">
    <property type="entry name" value="PyrE"/>
    <property type="match status" value="1"/>
</dbReference>
<gene>
    <name evidence="6 8" type="primary">pyrE</name>
    <name evidence="8" type="ordered locus">BMS_1017</name>
</gene>
<dbReference type="GO" id="GO:0000287">
    <property type="term" value="F:magnesium ion binding"/>
    <property type="evidence" value="ECO:0007669"/>
    <property type="project" value="UniProtKB-UniRule"/>
</dbReference>
<accession>E1WXU4</accession>
<proteinExistence type="inferred from homology"/>
<keyword evidence="4 6" id="KW-0808">Transferase</keyword>
<dbReference type="GO" id="GO:0019856">
    <property type="term" value="P:pyrimidine nucleobase biosynthetic process"/>
    <property type="evidence" value="ECO:0007669"/>
    <property type="project" value="TreeGrafter"/>
</dbReference>
<dbReference type="PANTHER" id="PTHR19278:SF9">
    <property type="entry name" value="URIDINE 5'-MONOPHOSPHATE SYNTHASE"/>
    <property type="match status" value="1"/>
</dbReference>
<dbReference type="eggNOG" id="COG0461">
    <property type="taxonomic scope" value="Bacteria"/>
</dbReference>
<keyword evidence="9" id="KW-1185">Reference proteome</keyword>
<dbReference type="SUPFAM" id="SSF53271">
    <property type="entry name" value="PRTase-like"/>
    <property type="match status" value="1"/>
</dbReference>
<dbReference type="HOGENOM" id="CLU_074878_1_1_7"/>
<evidence type="ECO:0000256" key="2">
    <source>
        <dbReference type="ARBA" id="ARBA00011971"/>
    </source>
</evidence>
<evidence type="ECO:0000256" key="3">
    <source>
        <dbReference type="ARBA" id="ARBA00022676"/>
    </source>
</evidence>
<dbReference type="GO" id="GO:0044205">
    <property type="term" value="P:'de novo' UMP biosynthetic process"/>
    <property type="evidence" value="ECO:0007669"/>
    <property type="project" value="UniProtKB-UniRule"/>
</dbReference>
<reference evidence="9" key="1">
    <citation type="journal article" date="2013" name="ISME J.">
        <title>A small predatory core genome in the divergent marine Bacteriovorax marinus SJ and the terrestrial Bdellovibrio bacteriovorus.</title>
        <authorList>
            <person name="Crossman L.C."/>
            <person name="Chen H."/>
            <person name="Cerdeno-Tarraga A.M."/>
            <person name="Brooks K."/>
            <person name="Quail M.A."/>
            <person name="Pineiro S.A."/>
            <person name="Hobley L."/>
            <person name="Sockett R.E."/>
            <person name="Bentley S.D."/>
            <person name="Parkhill J."/>
            <person name="Williams H.N."/>
            <person name="Stine O.C."/>
        </authorList>
    </citation>
    <scope>NUCLEOTIDE SEQUENCE [LARGE SCALE GENOMIC DNA]</scope>
    <source>
        <strain evidence="9">ATCC BAA-682 / DSM 15412 / SJ</strain>
    </source>
</reference>
<feature type="binding site" evidence="6">
    <location>
        <position position="100"/>
    </location>
    <ligand>
        <name>5-phospho-alpha-D-ribose 1-diphosphate</name>
        <dbReference type="ChEBI" id="CHEBI:58017"/>
        <note>ligand shared between dimeric partners</note>
    </ligand>
</feature>
<comment type="cofactor">
    <cofactor evidence="6">
        <name>Mg(2+)</name>
        <dbReference type="ChEBI" id="CHEBI:18420"/>
    </cofactor>
</comment>
<evidence type="ECO:0000256" key="1">
    <source>
        <dbReference type="ARBA" id="ARBA00004889"/>
    </source>
</evidence>
<comment type="function">
    <text evidence="6">Catalyzes the transfer of a ribosyl phosphate group from 5-phosphoribose 1-diphosphate to orotate, leading to the formation of orotidine monophosphate (OMP).</text>
</comment>
<dbReference type="Proteomes" id="UP000008963">
    <property type="component" value="Chromosome"/>
</dbReference>
<evidence type="ECO:0000256" key="6">
    <source>
        <dbReference type="HAMAP-Rule" id="MF_01208"/>
    </source>
</evidence>
<dbReference type="Gene3D" id="3.40.50.2020">
    <property type="match status" value="1"/>
</dbReference>
<evidence type="ECO:0000256" key="5">
    <source>
        <dbReference type="ARBA" id="ARBA00022975"/>
    </source>
</evidence>
<evidence type="ECO:0000313" key="8">
    <source>
        <dbReference type="EMBL" id="CBW25901.1"/>
    </source>
</evidence>
<sequence length="212" mass="23307">MNCELEVADILLKSGCLQLRPSDPFHYASGLRGPIYCDNRQLLSLPAHRKKIVKYFIEKLNESGWGFDQLAGLATAGIPHCSFIAHEIDSPMIYIRSKAKGHGKQNQVEGKYSSGQSIVLIEDLINQGKSLQDALEGAIASGLKPVGVLSIVSYEMEQAKKVIEKFNIESISLTNFSTITSLALEQKLISAEEHVMLNSWQSDPVAWSSSLS</sequence>
<dbReference type="InterPro" id="IPR023031">
    <property type="entry name" value="OPRT"/>
</dbReference>